<proteinExistence type="predicted"/>
<reference evidence="2 3" key="1">
    <citation type="submission" date="2018-06" db="EMBL/GenBank/DDBJ databases">
        <title>Complete Genomes of Monosporascus.</title>
        <authorList>
            <person name="Robinson A.J."/>
            <person name="Natvig D.O."/>
        </authorList>
    </citation>
    <scope>NUCLEOTIDE SEQUENCE [LARGE SCALE GENOMIC DNA]</scope>
    <source>
        <strain evidence="2 3">CBS 609.92</strain>
    </source>
</reference>
<dbReference type="PANTHER" id="PTHR38886">
    <property type="entry name" value="SESA DOMAIN-CONTAINING PROTEIN"/>
    <property type="match status" value="1"/>
</dbReference>
<dbReference type="Pfam" id="PF22893">
    <property type="entry name" value="ULD_2"/>
    <property type="match status" value="1"/>
</dbReference>
<name>A0ABY0GUY6_9PEZI</name>
<protein>
    <recommendedName>
        <fullName evidence="1">Ubiquitin-like domain-containing protein</fullName>
    </recommendedName>
</protein>
<organism evidence="2 3">
    <name type="scientific">Monosporascus cannonballus</name>
    <dbReference type="NCBI Taxonomy" id="155416"/>
    <lineage>
        <taxon>Eukaryota</taxon>
        <taxon>Fungi</taxon>
        <taxon>Dikarya</taxon>
        <taxon>Ascomycota</taxon>
        <taxon>Pezizomycotina</taxon>
        <taxon>Sordariomycetes</taxon>
        <taxon>Xylariomycetidae</taxon>
        <taxon>Xylariales</taxon>
        <taxon>Xylariales incertae sedis</taxon>
        <taxon>Monosporascus</taxon>
    </lineage>
</organism>
<dbReference type="PANTHER" id="PTHR38886:SF1">
    <property type="entry name" value="NACHT-NTPASE AND P-LOOP NTPASES N-TERMINAL DOMAIN-CONTAINING PROTEIN"/>
    <property type="match status" value="1"/>
</dbReference>
<dbReference type="EMBL" id="QJNS01000453">
    <property type="protein sequence ID" value="RYO77538.1"/>
    <property type="molecule type" value="Genomic_DNA"/>
</dbReference>
<evidence type="ECO:0000259" key="1">
    <source>
        <dbReference type="Pfam" id="PF22893"/>
    </source>
</evidence>
<dbReference type="Proteomes" id="UP000294003">
    <property type="component" value="Unassembled WGS sequence"/>
</dbReference>
<feature type="domain" description="Ubiquitin-like" evidence="1">
    <location>
        <begin position="297"/>
        <end position="334"/>
    </location>
</feature>
<comment type="caution">
    <text evidence="2">The sequence shown here is derived from an EMBL/GenBank/DDBJ whole genome shotgun (WGS) entry which is preliminary data.</text>
</comment>
<keyword evidence="3" id="KW-1185">Reference proteome</keyword>
<accession>A0ABY0GUY6</accession>
<dbReference type="InterPro" id="IPR054464">
    <property type="entry name" value="ULD_fung"/>
</dbReference>
<gene>
    <name evidence="2" type="ORF">DL762_009195</name>
</gene>
<evidence type="ECO:0000313" key="3">
    <source>
        <dbReference type="Proteomes" id="UP000294003"/>
    </source>
</evidence>
<evidence type="ECO:0000313" key="2">
    <source>
        <dbReference type="EMBL" id="RYO77538.1"/>
    </source>
</evidence>
<sequence length="343" mass="38683">MAVPFGFSVGDFLAVGGLIRQIAVELRENDEAAPEYQSLLIELEALERALRRLQTLRPGKHELFQLTQDPLAKISKFESCLGTFNAVDNRWKGLPRKLQFRIMFKEDVKQLRSALASHVATINLLLMTQAVASISTAKDDRDRLASGLESKILAHRRLLEGVNGQVATSLERQQGIKTQLREQSSVLDELGKKADQTRKQLSGQEASIQEIQTIANHTKEQTKSILATVTQVLALITSGLMQLRQITRQLHKMIRICATFTAEMRTAMSKLMELFFSLQTVLQRIDRNLPTRLYLPTVQFTTALGETMALPYQLCQQWATFTELLRVIFLDKPGKFASIWAST</sequence>